<dbReference type="SUPFAM" id="SSF53756">
    <property type="entry name" value="UDP-Glycosyltransferase/glycogen phosphorylase"/>
    <property type="match status" value="1"/>
</dbReference>
<comment type="caution">
    <text evidence="2">The sequence shown here is derived from an EMBL/GenBank/DDBJ whole genome shotgun (WGS) entry which is preliminary data.</text>
</comment>
<dbReference type="PANTHER" id="PTHR45947">
    <property type="entry name" value="SULFOQUINOVOSYL TRANSFERASE SQD2"/>
    <property type="match status" value="1"/>
</dbReference>
<dbReference type="HOGENOM" id="CLU_009583_36_3_7"/>
<dbReference type="InterPro" id="IPR028098">
    <property type="entry name" value="Glyco_trans_4-like_N"/>
</dbReference>
<dbReference type="Gene3D" id="3.40.50.2000">
    <property type="entry name" value="Glycogen Phosphorylase B"/>
    <property type="match status" value="2"/>
</dbReference>
<gene>
    <name evidence="2" type="ORF">ETSY1_02970</name>
</gene>
<proteinExistence type="predicted"/>
<accession>W4LXF9</accession>
<dbReference type="Pfam" id="PF13579">
    <property type="entry name" value="Glyco_trans_4_4"/>
    <property type="match status" value="1"/>
</dbReference>
<dbReference type="AlphaFoldDB" id="W4LXF9"/>
<dbReference type="PANTHER" id="PTHR45947:SF3">
    <property type="entry name" value="SULFOQUINOVOSYL TRANSFERASE SQD2"/>
    <property type="match status" value="1"/>
</dbReference>
<dbReference type="GO" id="GO:0016757">
    <property type="term" value="F:glycosyltransferase activity"/>
    <property type="evidence" value="ECO:0007669"/>
    <property type="project" value="UniProtKB-ARBA"/>
</dbReference>
<organism evidence="2 3">
    <name type="scientific">Entotheonella factor</name>
    <dbReference type="NCBI Taxonomy" id="1429438"/>
    <lineage>
        <taxon>Bacteria</taxon>
        <taxon>Pseudomonadati</taxon>
        <taxon>Nitrospinota/Tectimicrobiota group</taxon>
        <taxon>Candidatus Tectimicrobiota</taxon>
        <taxon>Candidatus Entotheonellia</taxon>
        <taxon>Candidatus Entotheonellales</taxon>
        <taxon>Candidatus Entotheonellaceae</taxon>
        <taxon>Candidatus Entotheonella</taxon>
    </lineage>
</organism>
<reference evidence="2 3" key="1">
    <citation type="journal article" date="2014" name="Nature">
        <title>An environmental bacterial taxon with a large and distinct metabolic repertoire.</title>
        <authorList>
            <person name="Wilson M.C."/>
            <person name="Mori T."/>
            <person name="Ruckert C."/>
            <person name="Uria A.R."/>
            <person name="Helf M.J."/>
            <person name="Takada K."/>
            <person name="Gernert C."/>
            <person name="Steffens U.A."/>
            <person name="Heycke N."/>
            <person name="Schmitt S."/>
            <person name="Rinke C."/>
            <person name="Helfrich E.J."/>
            <person name="Brachmann A.O."/>
            <person name="Gurgui C."/>
            <person name="Wakimoto T."/>
            <person name="Kracht M."/>
            <person name="Crusemann M."/>
            <person name="Hentschel U."/>
            <person name="Abe I."/>
            <person name="Matsunaga S."/>
            <person name="Kalinowski J."/>
            <person name="Takeyama H."/>
            <person name="Piel J."/>
        </authorList>
    </citation>
    <scope>NUCLEOTIDE SEQUENCE [LARGE SCALE GENOMIC DNA]</scope>
    <source>
        <strain evidence="3">TSY1</strain>
    </source>
</reference>
<name>W4LXF9_ENTF1</name>
<dbReference type="Gene3D" id="2.60.120.260">
    <property type="entry name" value="Galactose-binding domain-like"/>
    <property type="match status" value="1"/>
</dbReference>
<evidence type="ECO:0000313" key="3">
    <source>
        <dbReference type="Proteomes" id="UP000019141"/>
    </source>
</evidence>
<evidence type="ECO:0000259" key="1">
    <source>
        <dbReference type="PROSITE" id="PS50022"/>
    </source>
</evidence>
<dbReference type="Proteomes" id="UP000019141">
    <property type="component" value="Unassembled WGS sequence"/>
</dbReference>
<dbReference type="PROSITE" id="PS50022">
    <property type="entry name" value="FA58C_3"/>
    <property type="match status" value="1"/>
</dbReference>
<dbReference type="InterPro" id="IPR050194">
    <property type="entry name" value="Glycosyltransferase_grp1"/>
</dbReference>
<dbReference type="InterPro" id="IPR000421">
    <property type="entry name" value="FA58C"/>
</dbReference>
<protein>
    <recommendedName>
        <fullName evidence="1">F5/8 type C domain-containing protein</fullName>
    </recommendedName>
</protein>
<feature type="domain" description="F5/8 type C" evidence="1">
    <location>
        <begin position="1"/>
        <end position="150"/>
    </location>
</feature>
<sequence>MINYACMTLGASITASSLQCPPPADFSSAITPVLDPAQADASYAAADRPLPEGENEDWFVIDLGRERTIHELRIEWYAEGEVGIDFSLEWQQRAGWSVALSETAGDVVACDRDYQRALNQPVTGRYFKFRLRKALGQSRLLIRRFALLGPGTLPKRILMLAPDSYMIDRRILQEARSLLGQGYRVTLLSGFECAEEQHYLVDGVEIHRYAYDWDDERLKKIRSRLPQNERLIRWVNQFFMRVVKHVLPVSPFDAFVIERARQFPSDVVHVHDLPCLKYGVSLSQEWRVPLVFDTHEIYPEQESLSPRQQFQLRRQERRFLPQTQLFVTINEAVADWYHNKYGRRPLVLMNCADQLDAARIDEGRERLRVAANLPDSCRVLLYQGWMSGERNLDTLVRTMAQLPEDTYLVFIGYGAYEPVLRALCDDQPWAARVRFLGRIEPDEILKFTAGADVGIIPYLPIDLNHRLCSPNKFFEYIQVGVPVVAHDLPFFREMAQTHGVVTVGDLSTVEGMGETLNALLAEETRLQGMRHACRKASQTLTWEVEVQKLLEAYRQVVTPDAVDGASDGLDIV</sequence>
<dbReference type="EMBL" id="AZHW01000124">
    <property type="protein sequence ID" value="ETX02605.1"/>
    <property type="molecule type" value="Genomic_DNA"/>
</dbReference>
<evidence type="ECO:0000313" key="2">
    <source>
        <dbReference type="EMBL" id="ETX02605.1"/>
    </source>
</evidence>
<dbReference type="Pfam" id="PF13692">
    <property type="entry name" value="Glyco_trans_1_4"/>
    <property type="match status" value="1"/>
</dbReference>
<keyword evidence="3" id="KW-1185">Reference proteome</keyword>